<dbReference type="InterPro" id="IPR055041">
    <property type="entry name" value="Ape1_N"/>
</dbReference>
<protein>
    <submittedName>
        <fullName evidence="3">Periplasmic protein</fullName>
    </submittedName>
</protein>
<name>A0A0J5FV49_9GAMM</name>
<dbReference type="AlphaFoldDB" id="A0A0J5FV49"/>
<keyword evidence="4" id="KW-1185">Reference proteome</keyword>
<feature type="domain" description="Peptidoglycan O-acetylesterase N-terminal" evidence="2">
    <location>
        <begin position="105"/>
        <end position="209"/>
    </location>
</feature>
<dbReference type="OrthoDB" id="7985403at2"/>
<comment type="caution">
    <text evidence="3">The sequence shown here is derived from an EMBL/GenBank/DDBJ whole genome shotgun (WGS) entry which is preliminary data.</text>
</comment>
<dbReference type="CDD" id="cd01825">
    <property type="entry name" value="SGNH_hydrolase_peri1"/>
    <property type="match status" value="1"/>
</dbReference>
<dbReference type="PANTHER" id="PTHR30383:SF29">
    <property type="entry name" value="SGNH HYDROLASE-TYPE ESTERASE DOMAIN-CONTAINING PROTEIN"/>
    <property type="match status" value="1"/>
</dbReference>
<dbReference type="PATRIC" id="fig|880157.4.peg.1478"/>
<evidence type="ECO:0000259" key="2">
    <source>
        <dbReference type="Pfam" id="PF22753"/>
    </source>
</evidence>
<dbReference type="RefSeq" id="WP_047962661.1">
    <property type="nucleotide sequence ID" value="NZ_CAWMBG010000038.1"/>
</dbReference>
<dbReference type="InterPro" id="IPR036514">
    <property type="entry name" value="SGNH_hydro_sf"/>
</dbReference>
<dbReference type="GO" id="GO:0016788">
    <property type="term" value="F:hydrolase activity, acting on ester bonds"/>
    <property type="evidence" value="ECO:0007669"/>
    <property type="project" value="UniProtKB-ARBA"/>
</dbReference>
<dbReference type="Pfam" id="PF13472">
    <property type="entry name" value="Lipase_GDSL_2"/>
    <property type="match status" value="1"/>
</dbReference>
<dbReference type="EMBL" id="LFCV01000038">
    <property type="protein sequence ID" value="KMJ45817.1"/>
    <property type="molecule type" value="Genomic_DNA"/>
</dbReference>
<sequence length="407" mass="45625">MQPFRIFRGFYRIMGAGLVIALATSLSSCHDKKSQSSPESQITQTYRQQQLTDFGDPNFARLADKLHYSDTRQLHFVQLGDSHTAADFFTGKLRNLLQNRYGDAGPGFVPPMSLPGQRNAVVKFTEDKTGWWLSSSRKDNRADFPLGGFIAVPESSSSTIRLDLSPASRDKYWISTLYQSHEAAQIKAQPASMRAWDLPATNSEWHFSPEKSITFPISLYPQDTQLKIGGWLIKRQSPGIMLSALGINGATINMLDKWQPQWIDTLAQMKPDLVLLAYGTNEAFNDSLDLVAYQNELTSKIKDIRKTIPQAVILLIGPNDSLKNKTAASCSEQQPALLDGVIQVQQAVAKEQHILFWDWREYMGGSCSVKGWAQQNLARPDYVHLSTAGYERSAEALYKQFVGLVER</sequence>
<dbReference type="PROSITE" id="PS51257">
    <property type="entry name" value="PROKAR_LIPOPROTEIN"/>
    <property type="match status" value="1"/>
</dbReference>
<gene>
    <name evidence="3" type="ORF">AB204_07020</name>
</gene>
<dbReference type="InterPro" id="IPR013830">
    <property type="entry name" value="SGNH_hydro"/>
</dbReference>
<organism evidence="3 4">
    <name type="scientific">Xenorhabdus khoisanae</name>
    <dbReference type="NCBI Taxonomy" id="880157"/>
    <lineage>
        <taxon>Bacteria</taxon>
        <taxon>Pseudomonadati</taxon>
        <taxon>Pseudomonadota</taxon>
        <taxon>Gammaproteobacteria</taxon>
        <taxon>Enterobacterales</taxon>
        <taxon>Morganellaceae</taxon>
        <taxon>Xenorhabdus</taxon>
    </lineage>
</organism>
<dbReference type="PANTHER" id="PTHR30383">
    <property type="entry name" value="THIOESTERASE 1/PROTEASE 1/LYSOPHOSPHOLIPASE L1"/>
    <property type="match status" value="1"/>
</dbReference>
<accession>A0A0J5FV49</accession>
<dbReference type="Proteomes" id="UP000036277">
    <property type="component" value="Unassembled WGS sequence"/>
</dbReference>
<feature type="domain" description="SGNH hydrolase-type esterase" evidence="1">
    <location>
        <begin position="244"/>
        <end position="392"/>
    </location>
</feature>
<proteinExistence type="predicted"/>
<evidence type="ECO:0000313" key="4">
    <source>
        <dbReference type="Proteomes" id="UP000036277"/>
    </source>
</evidence>
<reference evidence="3 4" key="1">
    <citation type="submission" date="2015-06" db="EMBL/GenBank/DDBJ databases">
        <title>Draft Whole-Genome Sequence of the Entomopathogenic Bacterium Xenorhabdus khoisanae.</title>
        <authorList>
            <person name="Naidoo S."/>
            <person name="Featherston J."/>
            <person name="Gray V.M."/>
        </authorList>
    </citation>
    <scope>NUCLEOTIDE SEQUENCE [LARGE SCALE GENOMIC DNA]</scope>
    <source>
        <strain evidence="3 4">MCB</strain>
    </source>
</reference>
<dbReference type="STRING" id="880157.AB204_07020"/>
<dbReference type="Gene3D" id="2.60.120.1360">
    <property type="match status" value="1"/>
</dbReference>
<evidence type="ECO:0000313" key="3">
    <source>
        <dbReference type="EMBL" id="KMJ45817.1"/>
    </source>
</evidence>
<dbReference type="Gene3D" id="3.40.50.1110">
    <property type="entry name" value="SGNH hydrolase"/>
    <property type="match status" value="1"/>
</dbReference>
<evidence type="ECO:0000259" key="1">
    <source>
        <dbReference type="Pfam" id="PF13472"/>
    </source>
</evidence>
<dbReference type="InterPro" id="IPR051532">
    <property type="entry name" value="Ester_Hydrolysis_Enzymes"/>
</dbReference>
<dbReference type="Pfam" id="PF22753">
    <property type="entry name" value="Ape1_N"/>
    <property type="match status" value="1"/>
</dbReference>
<dbReference type="SUPFAM" id="SSF52266">
    <property type="entry name" value="SGNH hydrolase"/>
    <property type="match status" value="1"/>
</dbReference>